<dbReference type="InterPro" id="IPR036291">
    <property type="entry name" value="NAD(P)-bd_dom_sf"/>
</dbReference>
<comment type="caution">
    <text evidence="2">The sequence shown here is derived from an EMBL/GenBank/DDBJ whole genome shotgun (WGS) entry which is preliminary data.</text>
</comment>
<dbReference type="AlphaFoldDB" id="A0A0F9DXY1"/>
<name>A0A0F9DXY1_9ZZZZ</name>
<proteinExistence type="predicted"/>
<dbReference type="Pfam" id="PF01370">
    <property type="entry name" value="Epimerase"/>
    <property type="match status" value="1"/>
</dbReference>
<sequence length="293" mass="33864">MISEENLMKKVLILGGFGFIRTNLTEELINRGEYEIYIFEAINAIIQNPDLLKKTKVYYDDFHNIEDFEVIFKEQLIDTVIHLINTNNPSSSNTNIIFDIKSNLINTINLLNIMLKYNCKNIVFLSSGGTIYGVSKERNNKKEADLKNPISSYGIVKLTIEKYLHLYNNLYGLNYLILRPSNPYGEYHYSQKQGIINVILKKVLNKETVEIWGDGSVVRDFIYVKDLVKIIVELIENKIKNDIFNIGSGKGYSINDIIEIIQKVMGNFKLEYKDARKVDVLHRVMKLMHLNGI</sequence>
<dbReference type="SUPFAM" id="SSF51735">
    <property type="entry name" value="NAD(P)-binding Rossmann-fold domains"/>
    <property type="match status" value="1"/>
</dbReference>
<dbReference type="Gene3D" id="3.40.50.720">
    <property type="entry name" value="NAD(P)-binding Rossmann-like Domain"/>
    <property type="match status" value="1"/>
</dbReference>
<evidence type="ECO:0000259" key="1">
    <source>
        <dbReference type="Pfam" id="PF01370"/>
    </source>
</evidence>
<reference evidence="2" key="1">
    <citation type="journal article" date="2015" name="Nature">
        <title>Complex archaea that bridge the gap between prokaryotes and eukaryotes.</title>
        <authorList>
            <person name="Spang A."/>
            <person name="Saw J.H."/>
            <person name="Jorgensen S.L."/>
            <person name="Zaremba-Niedzwiedzka K."/>
            <person name="Martijn J."/>
            <person name="Lind A.E."/>
            <person name="van Eijk R."/>
            <person name="Schleper C."/>
            <person name="Guy L."/>
            <person name="Ettema T.J."/>
        </authorList>
    </citation>
    <scope>NUCLEOTIDE SEQUENCE</scope>
</reference>
<gene>
    <name evidence="2" type="ORF">LCGC14_2434300</name>
</gene>
<accession>A0A0F9DXY1</accession>
<evidence type="ECO:0000313" key="2">
    <source>
        <dbReference type="EMBL" id="KKL22551.1"/>
    </source>
</evidence>
<feature type="domain" description="NAD-dependent epimerase/dehydratase" evidence="1">
    <location>
        <begin position="11"/>
        <end position="247"/>
    </location>
</feature>
<protein>
    <recommendedName>
        <fullName evidence="1">NAD-dependent epimerase/dehydratase domain-containing protein</fullName>
    </recommendedName>
</protein>
<dbReference type="EMBL" id="LAZR01037308">
    <property type="protein sequence ID" value="KKL22551.1"/>
    <property type="molecule type" value="Genomic_DNA"/>
</dbReference>
<organism evidence="2">
    <name type="scientific">marine sediment metagenome</name>
    <dbReference type="NCBI Taxonomy" id="412755"/>
    <lineage>
        <taxon>unclassified sequences</taxon>
        <taxon>metagenomes</taxon>
        <taxon>ecological metagenomes</taxon>
    </lineage>
</organism>
<dbReference type="PANTHER" id="PTHR43725">
    <property type="entry name" value="UDP-GLUCOSE 4-EPIMERASE"/>
    <property type="match status" value="1"/>
</dbReference>
<dbReference type="InterPro" id="IPR001509">
    <property type="entry name" value="Epimerase_deHydtase"/>
</dbReference>